<proteinExistence type="predicted"/>
<feature type="transmembrane region" description="Helical" evidence="1">
    <location>
        <begin position="385"/>
        <end position="404"/>
    </location>
</feature>
<feature type="transmembrane region" description="Helical" evidence="1">
    <location>
        <begin position="101"/>
        <end position="121"/>
    </location>
</feature>
<feature type="transmembrane region" description="Helical" evidence="1">
    <location>
        <begin position="65"/>
        <end position="89"/>
    </location>
</feature>
<feature type="transmembrane region" description="Helical" evidence="1">
    <location>
        <begin position="410"/>
        <end position="429"/>
    </location>
</feature>
<protein>
    <recommendedName>
        <fullName evidence="4">Cbb3-type cytochrome c oxidase subunit I</fullName>
    </recommendedName>
</protein>
<evidence type="ECO:0000256" key="1">
    <source>
        <dbReference type="SAM" id="Phobius"/>
    </source>
</evidence>
<evidence type="ECO:0000313" key="2">
    <source>
        <dbReference type="EMBL" id="QGG93681.1"/>
    </source>
</evidence>
<reference evidence="2 3" key="1">
    <citation type="submission" date="2019-11" db="EMBL/GenBank/DDBJ databases">
        <authorList>
            <person name="He Y."/>
        </authorList>
    </citation>
    <scope>NUCLEOTIDE SEQUENCE [LARGE SCALE GENOMIC DNA]</scope>
    <source>
        <strain evidence="2 3">SCSIO 58843</strain>
    </source>
</reference>
<keyword evidence="1" id="KW-1133">Transmembrane helix</keyword>
<organism evidence="2 3">
    <name type="scientific">Actinomarinicola tropica</name>
    <dbReference type="NCBI Taxonomy" id="2789776"/>
    <lineage>
        <taxon>Bacteria</taxon>
        <taxon>Bacillati</taxon>
        <taxon>Actinomycetota</taxon>
        <taxon>Acidimicrobiia</taxon>
        <taxon>Acidimicrobiales</taxon>
        <taxon>Iamiaceae</taxon>
        <taxon>Actinomarinicola</taxon>
    </lineage>
</organism>
<accession>A0A5Q2RGF0</accession>
<name>A0A5Q2RGF0_9ACTN</name>
<evidence type="ECO:0000313" key="3">
    <source>
        <dbReference type="Proteomes" id="UP000334019"/>
    </source>
</evidence>
<dbReference type="AlphaFoldDB" id="A0A5Q2RGF0"/>
<dbReference type="Proteomes" id="UP000334019">
    <property type="component" value="Chromosome"/>
</dbReference>
<dbReference type="RefSeq" id="WP_153757787.1">
    <property type="nucleotide sequence ID" value="NZ_CP045851.1"/>
</dbReference>
<feature type="transmembrane region" description="Helical" evidence="1">
    <location>
        <begin position="32"/>
        <end position="53"/>
    </location>
</feature>
<keyword evidence="1" id="KW-0812">Transmembrane</keyword>
<dbReference type="EMBL" id="CP045851">
    <property type="protein sequence ID" value="QGG93681.1"/>
    <property type="molecule type" value="Genomic_DNA"/>
</dbReference>
<feature type="transmembrane region" description="Helical" evidence="1">
    <location>
        <begin position="127"/>
        <end position="148"/>
    </location>
</feature>
<feature type="transmembrane region" description="Helical" evidence="1">
    <location>
        <begin position="160"/>
        <end position="182"/>
    </location>
</feature>
<evidence type="ECO:0008006" key="4">
    <source>
        <dbReference type="Google" id="ProtNLM"/>
    </source>
</evidence>
<dbReference type="KEGG" id="atq:GH723_00330"/>
<feature type="transmembrane region" description="Helical" evidence="1">
    <location>
        <begin position="236"/>
        <end position="256"/>
    </location>
</feature>
<sequence length="440" mass="45320">MTAIAPPTPMVPPVAVPGPGAPDVVPPPALPLAFLGAAGVGLTGLGLAVWFAADRLVTAPTHPGAVSAVHVAMLAFLTTGVLGALHQFAPVVARRPLRSVRAGWVTLVGMVATAWILPSGFAHGPEALVATGGVVGTATVGLAVWNLSGPLSSRDGGLPLWGLRFSVAYLAITVLFGVVYAFDRQTGWFPLVPHRVLAHAHLGLVGWLGLTYVAVAEKLWPMFLLAHRPHDREGQVAVWSLVVAAPILTVGLLFGIQPIGWIGGLLAAVGLCAHVASLLTCVRHRRRKLELLHAFLFTSAAFLLLALALAEVGGLFPMSPGRRSDVVAAEVAALVGWLGLAIVGHVHKIVPFIGYSALRARGIRARADGSPLLFAHLFRPGPARAALALGTAGFTLVVGGLLAVHATSVAVGGIALAACGATTTANLALTPRRILREASS</sequence>
<keyword evidence="3" id="KW-1185">Reference proteome</keyword>
<feature type="transmembrane region" description="Helical" evidence="1">
    <location>
        <begin position="262"/>
        <end position="282"/>
    </location>
</feature>
<keyword evidence="1" id="KW-0472">Membrane</keyword>
<feature type="transmembrane region" description="Helical" evidence="1">
    <location>
        <begin position="294"/>
        <end position="316"/>
    </location>
</feature>
<feature type="transmembrane region" description="Helical" evidence="1">
    <location>
        <begin position="336"/>
        <end position="358"/>
    </location>
</feature>
<feature type="transmembrane region" description="Helical" evidence="1">
    <location>
        <begin position="194"/>
        <end position="215"/>
    </location>
</feature>
<gene>
    <name evidence="2" type="ORF">GH723_00330</name>
</gene>